<evidence type="ECO:0000256" key="7">
    <source>
        <dbReference type="ARBA" id="ARBA00022840"/>
    </source>
</evidence>
<keyword evidence="4 14" id="KW-0732">Signal</keyword>
<dbReference type="EMBL" id="CM000135">
    <property type="protein sequence ID" value="EEC66627.1"/>
    <property type="molecule type" value="Genomic_DNA"/>
</dbReference>
<evidence type="ECO:0000259" key="16">
    <source>
        <dbReference type="PROSITE" id="PS50927"/>
    </source>
</evidence>
<evidence type="ECO:0000256" key="3">
    <source>
        <dbReference type="ARBA" id="ARBA00022679"/>
    </source>
</evidence>
<dbReference type="InterPro" id="IPR001480">
    <property type="entry name" value="Bulb-type_lectin_dom"/>
</dbReference>
<dbReference type="PANTHER" id="PTHR32444">
    <property type="entry name" value="BULB-TYPE LECTIN DOMAIN-CONTAINING PROTEIN"/>
    <property type="match status" value="1"/>
</dbReference>
<name>B8BFX5_ORYSI</name>
<evidence type="ECO:0000256" key="14">
    <source>
        <dbReference type="SAM" id="SignalP"/>
    </source>
</evidence>
<protein>
    <recommendedName>
        <fullName evidence="13">Receptor-like serine/threonine-protein kinase</fullName>
        <ecNumber evidence="13">2.7.11.1</ecNumber>
    </recommendedName>
</protein>
<dbReference type="FunFam" id="2.90.10.10:FF:000005">
    <property type="entry name" value="G-type lectin S-receptor-like serine/threonine-protein kinase"/>
    <property type="match status" value="1"/>
</dbReference>
<dbReference type="GO" id="GO:0004674">
    <property type="term" value="F:protein serine/threonine kinase activity"/>
    <property type="evidence" value="ECO:0007669"/>
    <property type="project" value="UniProtKB-KW"/>
</dbReference>
<comment type="similarity">
    <text evidence="13">Belongs to the protein kinase superfamily. Ser/Thr protein kinase family.</text>
</comment>
<dbReference type="Pfam" id="PF07714">
    <property type="entry name" value="PK_Tyr_Ser-Thr"/>
    <property type="match status" value="1"/>
</dbReference>
<dbReference type="Pfam" id="PF01453">
    <property type="entry name" value="B_lectin"/>
    <property type="match status" value="1"/>
</dbReference>
<dbReference type="FunFam" id="1.10.510.10:FF:001023">
    <property type="entry name" value="Os07g0541700 protein"/>
    <property type="match status" value="1"/>
</dbReference>
<dbReference type="Proteomes" id="UP000007015">
    <property type="component" value="Chromosome 10"/>
</dbReference>
<dbReference type="PROSITE" id="PS50948">
    <property type="entry name" value="PAN"/>
    <property type="match status" value="1"/>
</dbReference>
<evidence type="ECO:0000256" key="2">
    <source>
        <dbReference type="ARBA" id="ARBA00022527"/>
    </source>
</evidence>
<feature type="domain" description="Bulb-type lectin" evidence="16">
    <location>
        <begin position="37"/>
        <end position="168"/>
    </location>
</feature>
<keyword evidence="7 13" id="KW-0067">ATP-binding</keyword>
<evidence type="ECO:0000256" key="13">
    <source>
        <dbReference type="PIRNR" id="PIRNR000641"/>
    </source>
</evidence>
<evidence type="ECO:0000256" key="4">
    <source>
        <dbReference type="ARBA" id="ARBA00022729"/>
    </source>
</evidence>
<keyword evidence="3 13" id="KW-0808">Transferase</keyword>
<dbReference type="EC" id="2.7.11.1" evidence="13"/>
<dbReference type="InterPro" id="IPR003609">
    <property type="entry name" value="Pan_app"/>
</dbReference>
<keyword evidence="9" id="KW-0675">Receptor</keyword>
<comment type="catalytic activity">
    <reaction evidence="12 13">
        <text>L-seryl-[protein] + ATP = O-phospho-L-seryl-[protein] + ADP + H(+)</text>
        <dbReference type="Rhea" id="RHEA:17989"/>
        <dbReference type="Rhea" id="RHEA-COMP:9863"/>
        <dbReference type="Rhea" id="RHEA-COMP:11604"/>
        <dbReference type="ChEBI" id="CHEBI:15378"/>
        <dbReference type="ChEBI" id="CHEBI:29999"/>
        <dbReference type="ChEBI" id="CHEBI:30616"/>
        <dbReference type="ChEBI" id="CHEBI:83421"/>
        <dbReference type="ChEBI" id="CHEBI:456216"/>
        <dbReference type="EC" id="2.7.11.1"/>
    </reaction>
</comment>
<evidence type="ECO:0000256" key="8">
    <source>
        <dbReference type="ARBA" id="ARBA00023157"/>
    </source>
</evidence>
<keyword evidence="5 13" id="KW-0547">Nucleotide-binding</keyword>
<dbReference type="InterPro" id="IPR000858">
    <property type="entry name" value="S_locus_glycoprot_dom"/>
</dbReference>
<evidence type="ECO:0000256" key="10">
    <source>
        <dbReference type="ARBA" id="ARBA00023180"/>
    </source>
</evidence>
<sequence length="902" mass="99114">MPILNHQHRLLVLQIFFVLFLSPHIVVPGSPAAGKFSDVLANGRNVSDGDVLVSAGGSFTLGFFSPAGSGAAQPATRSRRYLGIWFSISPEAVHWVANRDRALNDTSGALKMSDAGVLLLLDGAGKVVWSSSSSSSAGSSSSSTAQLLESGNLVVHAQGSGSGSGTALWQSFDYPCNTLLPGMKIGKNRWTGAEWYLLSWRTAVDPSPGNYRYVTDADGALPENDLLDGNDTKMYRTGVWNGKRFNGVPEMASFADMFSFQLTVSPGEVTYSYVAKAGAPFSRVVVTDDGVVRRLVWDAATRAWKTFFQAPGDSCDSYAKCGAFGLCDSNAWATSICRCVKGFSPVSPAACSMREFSGGCRRNVALDCINGIGTDGFEVLHGVKLPDTHNASLDMALKLGECKVRCLANCSCVAYAAADFSGSGCIIWTNPFVDLRFVDDGQDIYLRLASSEIDPAATPPTKKRRMWWWLQPPAAREGGVDGSDEDEEGWSDYGRGRMRGVAQLINLEHNRSDPTTHSKENILLWRRICNYCRNLGSRHSSIHRVDEGSINHSVDYCTVEDGTGTHVLDDIPSVGYYTIKDGTGTFAKNRIIGEGHFGTVYKLSVSTTIQCELSAEKSCRCGLPTTQVTTAVKVLKKLGCSSFETELRTMYPLKHANLVRLLAFCKHDAGQPFRALVYEYMANKSLKVYILGDKAKRVMLDWTLRLDIIIGIAEGIKYLHEEHVIHRDLEPQNILLDSNWTPKISDFGLAKLLCPGEATQYMQYTADKGYTAPECFEMGYKPSTSSDVYSFGVTLLEIISGKRNNISQQPLPHVWNYWDNHHGPDCTVQLLDPDVPQPDEQTLRRLQICVTVGLLCVQYSPEDRPDMSAVVDMLKSQDLPQINPKRPTLHAMEMVNRRAHLK</sequence>
<feature type="signal peptide" evidence="14">
    <location>
        <begin position="1"/>
        <end position="28"/>
    </location>
</feature>
<dbReference type="AlphaFoldDB" id="B8BFX5"/>
<dbReference type="Pfam" id="PF00954">
    <property type="entry name" value="S_locus_glycop"/>
    <property type="match status" value="1"/>
</dbReference>
<reference evidence="18 19" key="1">
    <citation type="journal article" date="2005" name="PLoS Biol.">
        <title>The genomes of Oryza sativa: a history of duplications.</title>
        <authorList>
            <person name="Yu J."/>
            <person name="Wang J."/>
            <person name="Lin W."/>
            <person name="Li S."/>
            <person name="Li H."/>
            <person name="Zhou J."/>
            <person name="Ni P."/>
            <person name="Dong W."/>
            <person name="Hu S."/>
            <person name="Zeng C."/>
            <person name="Zhang J."/>
            <person name="Zhang Y."/>
            <person name="Li R."/>
            <person name="Xu Z."/>
            <person name="Li S."/>
            <person name="Li X."/>
            <person name="Zheng H."/>
            <person name="Cong L."/>
            <person name="Lin L."/>
            <person name="Yin J."/>
            <person name="Geng J."/>
            <person name="Li G."/>
            <person name="Shi J."/>
            <person name="Liu J."/>
            <person name="Lv H."/>
            <person name="Li J."/>
            <person name="Wang J."/>
            <person name="Deng Y."/>
            <person name="Ran L."/>
            <person name="Shi X."/>
            <person name="Wang X."/>
            <person name="Wu Q."/>
            <person name="Li C."/>
            <person name="Ren X."/>
            <person name="Wang J."/>
            <person name="Wang X."/>
            <person name="Li D."/>
            <person name="Liu D."/>
            <person name="Zhang X."/>
            <person name="Ji Z."/>
            <person name="Zhao W."/>
            <person name="Sun Y."/>
            <person name="Zhang Z."/>
            <person name="Bao J."/>
            <person name="Han Y."/>
            <person name="Dong L."/>
            <person name="Ji J."/>
            <person name="Chen P."/>
            <person name="Wu S."/>
            <person name="Liu J."/>
            <person name="Xiao Y."/>
            <person name="Bu D."/>
            <person name="Tan J."/>
            <person name="Yang L."/>
            <person name="Ye C."/>
            <person name="Zhang J."/>
            <person name="Xu J."/>
            <person name="Zhou Y."/>
            <person name="Yu Y."/>
            <person name="Zhang B."/>
            <person name="Zhuang S."/>
            <person name="Wei H."/>
            <person name="Liu B."/>
            <person name="Lei M."/>
            <person name="Yu H."/>
            <person name="Li Y."/>
            <person name="Xu H."/>
            <person name="Wei S."/>
            <person name="He X."/>
            <person name="Fang L."/>
            <person name="Zhang Z."/>
            <person name="Zhang Y."/>
            <person name="Huang X."/>
            <person name="Su Z."/>
            <person name="Tong W."/>
            <person name="Li J."/>
            <person name="Tong Z."/>
            <person name="Li S."/>
            <person name="Ye J."/>
            <person name="Wang L."/>
            <person name="Fang L."/>
            <person name="Lei T."/>
            <person name="Chen C."/>
            <person name="Chen H."/>
            <person name="Xu Z."/>
            <person name="Li H."/>
            <person name="Huang H."/>
            <person name="Zhang F."/>
            <person name="Xu H."/>
            <person name="Li N."/>
            <person name="Zhao C."/>
            <person name="Li S."/>
            <person name="Dong L."/>
            <person name="Huang Y."/>
            <person name="Li L."/>
            <person name="Xi Y."/>
            <person name="Qi Q."/>
            <person name="Li W."/>
            <person name="Zhang B."/>
            <person name="Hu W."/>
            <person name="Zhang Y."/>
            <person name="Tian X."/>
            <person name="Jiao Y."/>
            <person name="Liang X."/>
            <person name="Jin J."/>
            <person name="Gao L."/>
            <person name="Zheng W."/>
            <person name="Hao B."/>
            <person name="Liu S."/>
            <person name="Wang W."/>
            <person name="Yuan L."/>
            <person name="Cao M."/>
            <person name="McDermott J."/>
            <person name="Samudrala R."/>
            <person name="Wang J."/>
            <person name="Wong G.K."/>
            <person name="Yang H."/>
        </authorList>
    </citation>
    <scope>NUCLEOTIDE SEQUENCE [LARGE SCALE GENOMIC DNA]</scope>
    <source>
        <strain evidence="19">cv. 93-11</strain>
    </source>
</reference>
<dbReference type="PANTHER" id="PTHR32444:SF236">
    <property type="entry name" value="D-MANNOSE BINDING LECTIN FAMILY PROTEIN, EXPRESSED"/>
    <property type="match status" value="1"/>
</dbReference>
<dbReference type="InterPro" id="IPR011009">
    <property type="entry name" value="Kinase-like_dom_sf"/>
</dbReference>
<dbReference type="InterPro" id="IPR000719">
    <property type="entry name" value="Prot_kinase_dom"/>
</dbReference>
<proteinExistence type="inferred from homology"/>
<feature type="domain" description="Apple" evidence="17">
    <location>
        <begin position="368"/>
        <end position="449"/>
    </location>
</feature>
<keyword evidence="8" id="KW-1015">Disulfide bond</keyword>
<evidence type="ECO:0000313" key="18">
    <source>
        <dbReference type="EMBL" id="EEC66627.1"/>
    </source>
</evidence>
<feature type="chain" id="PRO_5002868587" description="Receptor-like serine/threonine-protein kinase" evidence="14">
    <location>
        <begin position="29"/>
        <end position="902"/>
    </location>
</feature>
<dbReference type="GO" id="GO:0106310">
    <property type="term" value="F:protein serine kinase activity"/>
    <property type="evidence" value="ECO:0007669"/>
    <property type="project" value="RHEA"/>
</dbReference>
<dbReference type="Gramene" id="BGIOSGA032603-TA">
    <property type="protein sequence ID" value="BGIOSGA032603-PA"/>
    <property type="gene ID" value="BGIOSGA032603"/>
</dbReference>
<dbReference type="CDD" id="cd01098">
    <property type="entry name" value="PAN_AP_plant"/>
    <property type="match status" value="1"/>
</dbReference>
<dbReference type="GO" id="GO:0016020">
    <property type="term" value="C:membrane"/>
    <property type="evidence" value="ECO:0007669"/>
    <property type="project" value="UniProtKB-SubCell"/>
</dbReference>
<evidence type="ECO:0000259" key="15">
    <source>
        <dbReference type="PROSITE" id="PS50011"/>
    </source>
</evidence>
<keyword evidence="2 13" id="KW-0723">Serine/threonine-protein kinase</keyword>
<evidence type="ECO:0000256" key="12">
    <source>
        <dbReference type="ARBA" id="ARBA00048679"/>
    </source>
</evidence>
<dbReference type="PROSITE" id="PS50927">
    <property type="entry name" value="BULB_LECTIN"/>
    <property type="match status" value="1"/>
</dbReference>
<accession>B8BFX5</accession>
<dbReference type="PROSITE" id="PS50011">
    <property type="entry name" value="PROTEIN_KINASE_DOM"/>
    <property type="match status" value="1"/>
</dbReference>
<dbReference type="InterPro" id="IPR001245">
    <property type="entry name" value="Ser-Thr/Tyr_kinase_cat_dom"/>
</dbReference>
<dbReference type="GO" id="GO:0048544">
    <property type="term" value="P:recognition of pollen"/>
    <property type="evidence" value="ECO:0007669"/>
    <property type="project" value="InterPro"/>
</dbReference>
<dbReference type="InterPro" id="IPR024171">
    <property type="entry name" value="SRK-like_kinase"/>
</dbReference>
<evidence type="ECO:0000313" key="19">
    <source>
        <dbReference type="Proteomes" id="UP000007015"/>
    </source>
</evidence>
<dbReference type="STRING" id="39946.B8BFX5"/>
<keyword evidence="6 13" id="KW-0418">Kinase</keyword>
<dbReference type="PIRSF" id="PIRSF000641">
    <property type="entry name" value="SRK"/>
    <property type="match status" value="1"/>
</dbReference>
<keyword evidence="10" id="KW-0325">Glycoprotein</keyword>
<dbReference type="Gene3D" id="2.90.10.10">
    <property type="entry name" value="Bulb-type lectin domain"/>
    <property type="match status" value="1"/>
</dbReference>
<evidence type="ECO:0000256" key="11">
    <source>
        <dbReference type="ARBA" id="ARBA00047899"/>
    </source>
</evidence>
<dbReference type="Gene3D" id="1.10.510.10">
    <property type="entry name" value="Transferase(Phosphotransferase) domain 1"/>
    <property type="match status" value="1"/>
</dbReference>
<dbReference type="InterPro" id="IPR036426">
    <property type="entry name" value="Bulb-type_lectin_dom_sf"/>
</dbReference>
<organism evidence="18 19">
    <name type="scientific">Oryza sativa subsp. indica</name>
    <name type="common">Rice</name>
    <dbReference type="NCBI Taxonomy" id="39946"/>
    <lineage>
        <taxon>Eukaryota</taxon>
        <taxon>Viridiplantae</taxon>
        <taxon>Streptophyta</taxon>
        <taxon>Embryophyta</taxon>
        <taxon>Tracheophyta</taxon>
        <taxon>Spermatophyta</taxon>
        <taxon>Magnoliopsida</taxon>
        <taxon>Liliopsida</taxon>
        <taxon>Poales</taxon>
        <taxon>Poaceae</taxon>
        <taxon>BOP clade</taxon>
        <taxon>Oryzoideae</taxon>
        <taxon>Oryzeae</taxon>
        <taxon>Oryzinae</taxon>
        <taxon>Oryza</taxon>
        <taxon>Oryza sativa</taxon>
    </lineage>
</organism>
<dbReference type="SMART" id="SM00473">
    <property type="entry name" value="PAN_AP"/>
    <property type="match status" value="1"/>
</dbReference>
<dbReference type="CDD" id="cd00028">
    <property type="entry name" value="B_lectin"/>
    <property type="match status" value="1"/>
</dbReference>
<evidence type="ECO:0000259" key="17">
    <source>
        <dbReference type="PROSITE" id="PS50948"/>
    </source>
</evidence>
<dbReference type="GO" id="GO:0051707">
    <property type="term" value="P:response to other organism"/>
    <property type="evidence" value="ECO:0007669"/>
    <property type="project" value="UniProtKB-ARBA"/>
</dbReference>
<evidence type="ECO:0000256" key="1">
    <source>
        <dbReference type="ARBA" id="ARBA00004479"/>
    </source>
</evidence>
<dbReference type="SUPFAM" id="SSF56112">
    <property type="entry name" value="Protein kinase-like (PK-like)"/>
    <property type="match status" value="1"/>
</dbReference>
<comment type="catalytic activity">
    <reaction evidence="11 13">
        <text>L-threonyl-[protein] + ATP = O-phospho-L-threonyl-[protein] + ADP + H(+)</text>
        <dbReference type="Rhea" id="RHEA:46608"/>
        <dbReference type="Rhea" id="RHEA-COMP:11060"/>
        <dbReference type="Rhea" id="RHEA-COMP:11605"/>
        <dbReference type="ChEBI" id="CHEBI:15378"/>
        <dbReference type="ChEBI" id="CHEBI:30013"/>
        <dbReference type="ChEBI" id="CHEBI:30616"/>
        <dbReference type="ChEBI" id="CHEBI:61977"/>
        <dbReference type="ChEBI" id="CHEBI:456216"/>
        <dbReference type="EC" id="2.7.11.1"/>
    </reaction>
</comment>
<comment type="subcellular location">
    <subcellularLocation>
        <location evidence="1">Membrane</location>
        <topology evidence="1">Single-pass type I membrane protein</topology>
    </subcellularLocation>
</comment>
<dbReference type="HOGENOM" id="CLU_000288_116_1_1"/>
<dbReference type="Gene3D" id="3.30.200.20">
    <property type="entry name" value="Phosphorylase Kinase, domain 1"/>
    <property type="match status" value="1"/>
</dbReference>
<evidence type="ECO:0000256" key="5">
    <source>
        <dbReference type="ARBA" id="ARBA00022741"/>
    </source>
</evidence>
<evidence type="ECO:0000256" key="9">
    <source>
        <dbReference type="ARBA" id="ARBA00023170"/>
    </source>
</evidence>
<keyword evidence="19" id="KW-1185">Reference proteome</keyword>
<evidence type="ECO:0000256" key="6">
    <source>
        <dbReference type="ARBA" id="ARBA00022777"/>
    </source>
</evidence>
<dbReference type="SMART" id="SM00108">
    <property type="entry name" value="B_lectin"/>
    <property type="match status" value="1"/>
</dbReference>
<dbReference type="GO" id="GO:0005524">
    <property type="term" value="F:ATP binding"/>
    <property type="evidence" value="ECO:0007669"/>
    <property type="project" value="UniProtKB-KW"/>
</dbReference>
<gene>
    <name evidence="18" type="ORF">OsI_32872</name>
</gene>
<dbReference type="Pfam" id="PF08276">
    <property type="entry name" value="PAN_2"/>
    <property type="match status" value="1"/>
</dbReference>
<dbReference type="SUPFAM" id="SSF51110">
    <property type="entry name" value="alpha-D-mannose-specific plant lectins"/>
    <property type="match status" value="1"/>
</dbReference>
<feature type="domain" description="Protein kinase" evidence="15">
    <location>
        <begin position="586"/>
        <end position="889"/>
    </location>
</feature>